<dbReference type="RefSeq" id="WP_081353358.1">
    <property type="nucleotide sequence ID" value="NZ_FMYE01000018.1"/>
</dbReference>
<organism evidence="1 2">
    <name type="scientific">Bacteroides ovatus</name>
    <dbReference type="NCBI Taxonomy" id="28116"/>
    <lineage>
        <taxon>Bacteria</taxon>
        <taxon>Pseudomonadati</taxon>
        <taxon>Bacteroidota</taxon>
        <taxon>Bacteroidia</taxon>
        <taxon>Bacteroidales</taxon>
        <taxon>Bacteroidaceae</taxon>
        <taxon>Bacteroides</taxon>
    </lineage>
</organism>
<dbReference type="AlphaFoldDB" id="A0A1G6G7I3"/>
<proteinExistence type="predicted"/>
<evidence type="ECO:0000313" key="2">
    <source>
        <dbReference type="Proteomes" id="UP000183670"/>
    </source>
</evidence>
<sequence>MKVIYVYLIFRKKGYAFGSLSAVFDYLDEDEVGIKKTTLLHRSDAGTITTQRAIITKLTLLRSKKCHGKEDRDKN</sequence>
<evidence type="ECO:0000313" key="1">
    <source>
        <dbReference type="EMBL" id="SDB77156.1"/>
    </source>
</evidence>
<gene>
    <name evidence="1" type="ORF">SAMN05192581_101823</name>
</gene>
<name>A0A1G6G7I3_BACOV</name>
<dbReference type="EMBL" id="FMYE01000018">
    <property type="protein sequence ID" value="SDB77156.1"/>
    <property type="molecule type" value="Genomic_DNA"/>
</dbReference>
<accession>A0A1G6G7I3</accession>
<dbReference type="Proteomes" id="UP000183670">
    <property type="component" value="Unassembled WGS sequence"/>
</dbReference>
<reference evidence="1 2" key="1">
    <citation type="submission" date="2016-10" db="EMBL/GenBank/DDBJ databases">
        <authorList>
            <person name="de Groot N.N."/>
        </authorList>
    </citation>
    <scope>NUCLEOTIDE SEQUENCE [LARGE SCALE GENOMIC DNA]</scope>
    <source>
        <strain evidence="1 2">NLAE-zl-C500</strain>
    </source>
</reference>
<protein>
    <submittedName>
        <fullName evidence="1">Uncharacterized protein</fullName>
    </submittedName>
</protein>